<dbReference type="OrthoDB" id="9811543at2"/>
<keyword evidence="2" id="KW-0863">Zinc-finger</keyword>
<evidence type="ECO:0000256" key="4">
    <source>
        <dbReference type="PROSITE-ProRule" id="PRU00510"/>
    </source>
</evidence>
<feature type="domain" description="Zinc finger DksA/TraR C4-type" evidence="6">
    <location>
        <begin position="88"/>
        <end position="119"/>
    </location>
</feature>
<dbReference type="InterPro" id="IPR014240">
    <property type="entry name" value="YteA"/>
</dbReference>
<dbReference type="InterPro" id="IPR037187">
    <property type="entry name" value="DnaK_N"/>
</dbReference>
<dbReference type="SUPFAM" id="SSF109635">
    <property type="entry name" value="DnaK suppressor protein DksA, alpha-hairpin domain"/>
    <property type="match status" value="1"/>
</dbReference>
<sequence length="215" mass="25177">MDEKLLLHYKNKLLEEKNKVTDTINDILKNGMAENQREEIEELSLVDNHPADFGSEMFEKERRYALLDNEKEIIYRIDNALKKIEDKSYGKCEFCGKDIPKERLDFMPYATTCVECENKKANYKTYRYDRPVEEEVLKPFGRSFTDISSDMEDDIMFDDEDAYQDVAQYEKRPGIIRNFDDLKGAFTSKSETKADGGIVEPTDNISNEQYKKQLP</sequence>
<protein>
    <submittedName>
        <fullName evidence="7">Transcriptional regulator, TraR/DksA family</fullName>
    </submittedName>
</protein>
<dbReference type="NCBIfam" id="TIGR02890">
    <property type="entry name" value="bacill_yteA"/>
    <property type="match status" value="1"/>
</dbReference>
<evidence type="ECO:0000313" key="7">
    <source>
        <dbReference type="EMBL" id="SKA83607.1"/>
    </source>
</evidence>
<dbReference type="PROSITE" id="PS01102">
    <property type="entry name" value="ZF_DKSA_1"/>
    <property type="match status" value="1"/>
</dbReference>
<accession>A0A1T4X2E2</accession>
<dbReference type="GO" id="GO:0008270">
    <property type="term" value="F:zinc ion binding"/>
    <property type="evidence" value="ECO:0007669"/>
    <property type="project" value="UniProtKB-KW"/>
</dbReference>
<evidence type="ECO:0000256" key="5">
    <source>
        <dbReference type="SAM" id="MobiDB-lite"/>
    </source>
</evidence>
<dbReference type="AlphaFoldDB" id="A0A1T4X2E2"/>
<dbReference type="STRING" id="1147123.SAMN05443428_105120"/>
<dbReference type="Gene3D" id="1.20.120.910">
    <property type="entry name" value="DksA, coiled-coil domain"/>
    <property type="match status" value="1"/>
</dbReference>
<organism evidence="7 8">
    <name type="scientific">Caloramator quimbayensis</name>
    <dbReference type="NCBI Taxonomy" id="1147123"/>
    <lineage>
        <taxon>Bacteria</taxon>
        <taxon>Bacillati</taxon>
        <taxon>Bacillota</taxon>
        <taxon>Clostridia</taxon>
        <taxon>Eubacteriales</taxon>
        <taxon>Clostridiaceae</taxon>
        <taxon>Caloramator</taxon>
    </lineage>
</organism>
<evidence type="ECO:0000313" key="8">
    <source>
        <dbReference type="Proteomes" id="UP000190105"/>
    </source>
</evidence>
<dbReference type="Pfam" id="PF01258">
    <property type="entry name" value="zf-dskA_traR"/>
    <property type="match status" value="1"/>
</dbReference>
<dbReference type="RefSeq" id="WP_078695937.1">
    <property type="nucleotide sequence ID" value="NZ_FUYH01000005.1"/>
</dbReference>
<dbReference type="EMBL" id="FUYH01000005">
    <property type="protein sequence ID" value="SKA83607.1"/>
    <property type="molecule type" value="Genomic_DNA"/>
</dbReference>
<dbReference type="InterPro" id="IPR020458">
    <property type="entry name" value="Znf_DskA_TraR_CS"/>
</dbReference>
<dbReference type="InterPro" id="IPR000962">
    <property type="entry name" value="Znf_DskA_TraR"/>
</dbReference>
<keyword evidence="8" id="KW-1185">Reference proteome</keyword>
<dbReference type="PANTHER" id="PTHR33823">
    <property type="entry name" value="RNA POLYMERASE-BINDING TRANSCRIPTION FACTOR DKSA-RELATED"/>
    <property type="match status" value="1"/>
</dbReference>
<dbReference type="Proteomes" id="UP000190105">
    <property type="component" value="Unassembled WGS sequence"/>
</dbReference>
<dbReference type="SUPFAM" id="SSF57716">
    <property type="entry name" value="Glucocorticoid receptor-like (DNA-binding domain)"/>
    <property type="match status" value="1"/>
</dbReference>
<evidence type="ECO:0000256" key="2">
    <source>
        <dbReference type="ARBA" id="ARBA00022771"/>
    </source>
</evidence>
<name>A0A1T4X2E2_9CLOT</name>
<gene>
    <name evidence="7" type="ORF">SAMN05443428_105120</name>
</gene>
<dbReference type="PANTHER" id="PTHR33823:SF4">
    <property type="entry name" value="GENERAL STRESS PROTEIN 16O"/>
    <property type="match status" value="1"/>
</dbReference>
<evidence type="ECO:0000256" key="1">
    <source>
        <dbReference type="ARBA" id="ARBA00022723"/>
    </source>
</evidence>
<proteinExistence type="predicted"/>
<evidence type="ECO:0000259" key="6">
    <source>
        <dbReference type="Pfam" id="PF01258"/>
    </source>
</evidence>
<keyword evidence="1" id="KW-0479">Metal-binding</keyword>
<evidence type="ECO:0000256" key="3">
    <source>
        <dbReference type="ARBA" id="ARBA00022833"/>
    </source>
</evidence>
<dbReference type="PROSITE" id="PS51128">
    <property type="entry name" value="ZF_DKSA_2"/>
    <property type="match status" value="1"/>
</dbReference>
<reference evidence="8" key="1">
    <citation type="submission" date="2017-02" db="EMBL/GenBank/DDBJ databases">
        <authorList>
            <person name="Varghese N."/>
            <person name="Submissions S."/>
        </authorList>
    </citation>
    <scope>NUCLEOTIDE SEQUENCE [LARGE SCALE GENOMIC DNA]</scope>
    <source>
        <strain evidence="8">USBA 833</strain>
    </source>
</reference>
<feature type="zinc finger region" description="dksA C4-type" evidence="4">
    <location>
        <begin position="92"/>
        <end position="116"/>
    </location>
</feature>
<feature type="region of interest" description="Disordered" evidence="5">
    <location>
        <begin position="190"/>
        <end position="215"/>
    </location>
</feature>
<keyword evidence="3" id="KW-0862">Zinc</keyword>